<dbReference type="Gene3D" id="1.10.10.1600">
    <property type="entry name" value="Bacterial DNA polymerase III alpha subunit, thumb domain"/>
    <property type="match status" value="1"/>
</dbReference>
<dbReference type="InterPro" id="IPR011708">
    <property type="entry name" value="DNA_pol3_alpha_NTPase_dom"/>
</dbReference>
<evidence type="ECO:0000256" key="3">
    <source>
        <dbReference type="ARBA" id="ARBA00022695"/>
    </source>
</evidence>
<dbReference type="InterPro" id="IPR003141">
    <property type="entry name" value="Pol/His_phosphatase_N"/>
</dbReference>
<dbReference type="InterPro" id="IPR041931">
    <property type="entry name" value="DNA_pol3_alpha_thumb_dom"/>
</dbReference>
<dbReference type="InterPro" id="IPR040982">
    <property type="entry name" value="DNA_pol3_finger"/>
</dbReference>
<evidence type="ECO:0000259" key="7">
    <source>
        <dbReference type="SMART" id="SM00481"/>
    </source>
</evidence>
<reference evidence="8" key="1">
    <citation type="journal article" date="2021" name="Proc. Natl. Acad. Sci. U.S.A.">
        <title>A Catalog of Tens of Thousands of Viruses from Human Metagenomes Reveals Hidden Associations with Chronic Diseases.</title>
        <authorList>
            <person name="Tisza M.J."/>
            <person name="Buck C.B."/>
        </authorList>
    </citation>
    <scope>NUCLEOTIDE SEQUENCE</scope>
    <source>
        <strain evidence="8">CtGa111</strain>
    </source>
</reference>
<dbReference type="SUPFAM" id="SSF89550">
    <property type="entry name" value="PHP domain-like"/>
    <property type="match status" value="1"/>
</dbReference>
<dbReference type="Pfam" id="PF14579">
    <property type="entry name" value="HHH_6"/>
    <property type="match status" value="1"/>
</dbReference>
<evidence type="ECO:0000313" key="8">
    <source>
        <dbReference type="EMBL" id="DAG04694.1"/>
    </source>
</evidence>
<name>A0A8S5VDD9_9CAUD</name>
<proteinExistence type="predicted"/>
<dbReference type="NCBIfam" id="TIGR00594">
    <property type="entry name" value="polc"/>
    <property type="match status" value="1"/>
</dbReference>
<dbReference type="EMBL" id="BK016245">
    <property type="protein sequence ID" value="DAG04694.1"/>
    <property type="molecule type" value="Genomic_DNA"/>
</dbReference>
<dbReference type="Gene3D" id="1.10.150.870">
    <property type="match status" value="1"/>
</dbReference>
<dbReference type="CDD" id="cd04485">
    <property type="entry name" value="DnaE_OBF"/>
    <property type="match status" value="1"/>
</dbReference>
<evidence type="ECO:0000256" key="4">
    <source>
        <dbReference type="ARBA" id="ARBA00022705"/>
    </source>
</evidence>
<feature type="domain" description="Polymerase/histidinol phosphatase N-terminal" evidence="7">
    <location>
        <begin position="6"/>
        <end position="74"/>
    </location>
</feature>
<evidence type="ECO:0000256" key="2">
    <source>
        <dbReference type="ARBA" id="ARBA00022679"/>
    </source>
</evidence>
<dbReference type="InterPro" id="IPR016195">
    <property type="entry name" value="Pol/histidinol_Pase-like"/>
</dbReference>
<dbReference type="GO" id="GO:0008408">
    <property type="term" value="F:3'-5' exonuclease activity"/>
    <property type="evidence" value="ECO:0007669"/>
    <property type="project" value="InterPro"/>
</dbReference>
<dbReference type="Pfam" id="PF17657">
    <property type="entry name" value="DNA_pol3_finger"/>
    <property type="match status" value="1"/>
</dbReference>
<dbReference type="Pfam" id="PF02811">
    <property type="entry name" value="PHP"/>
    <property type="match status" value="1"/>
</dbReference>
<keyword evidence="2" id="KW-0808">Transferase</keyword>
<evidence type="ECO:0000256" key="5">
    <source>
        <dbReference type="ARBA" id="ARBA00022932"/>
    </source>
</evidence>
<evidence type="ECO:0000256" key="1">
    <source>
        <dbReference type="ARBA" id="ARBA00012417"/>
    </source>
</evidence>
<dbReference type="InterPro" id="IPR029460">
    <property type="entry name" value="DNAPol_HHH"/>
</dbReference>
<dbReference type="Gene3D" id="3.20.20.140">
    <property type="entry name" value="Metal-dependent hydrolases"/>
    <property type="match status" value="1"/>
</dbReference>
<keyword evidence="4" id="KW-0235">DNA replication</keyword>
<keyword evidence="5" id="KW-0239">DNA-directed DNA polymerase</keyword>
<dbReference type="EC" id="2.7.7.7" evidence="1"/>
<sequence length="1114" mass="127371">MSDNFVNLHVHTAQGSLLDSILTVKELVNFAKENGQKAIAVTDHGKMHSFVDQVKVCKAEGIKPIIGCEVYEVDNQAEKADTKDYKQPRYHLVLLAKNETGLKNLFKIVSNACVDGMYKKPRTSLNIIEQNEWGEGIICLTACQVGRMSRLLVDGNETEAWQLWNKLKWIFDDVFMEVQSHDTPDQAEANAKIAAFIKKYNLPYTITTDAHMLSKEDVDAHSVFIEIGEGREVGESYVDCYLQTEDDVLRTLSKQFDEDFIREGCSMSVKIADMVDDIDIGLGQPNQMPEVKIEGNFDSHLDYLRYLVYSTFNEKFGWMSKEEQQTRRDRIEMELDVLEYVDYIDYFIMLYMLCKVADERGIPRGYSRGSGANCLCLFMLNVTQIDSVRWDLDFSRFANKGRKSLADFDFDISRRRRKELVSIAEELFGKESVAPIATFNSLSTKVAIKDIGKVLNEDPESPYYMQIPYELRNEVAKLIPTVKTLDDLGEEVEKEVLLKDILGKSEQLSNVYDKFPLWFKYVMRLEGLPKSMGRHAAGTLITPKPVIEYCPLCMDREGNQMCQLEMHNAMDDLSLVKMDFLGLENLDTIDDTLKMAHLTWKDVDINHLDLNDKAVYDAVYKSGHTIGIFQMEPAEARKMCVEAKCDNAEDIIVVNAANRPGTKDSFPTYCSNKLHPETIKLLHPDIKQLFAKTQYILLYQEQALAVFRYAGFPETEVDNARRAIGKKKKDVMASLEVQFRDGLHKKGWNDYQISEMWALILKQASYSFNRGHAVAYGLLSYLTAYLKTHYTEYFMAACMITKEDDSGKMGVFINECDRLHIRVLPPSVNKSDMEFKADAEKHTILFGLKAIKGMGESVASGVIADRPYSGLADFVQRANGGKIGTSNVVKLIKAGAIPTKDKKKILITFANMVFENEYKEKGFHEMASLPKISILKDEYGIDTDSIKDKPTRLALYNKVRKERWEADSWNRQKEKEKKRNAFMQAFAEKYMQDEHMWEFDTLSMFLTSNPIKEACTYIDAGLDTIEDGGKATTICVIVDIQKKKDKRGNQFAYLHVYTTGGIVEMICWASQYARYSSLISKGSDLAILCKRKENSYIVEKMKPYKQWLRDREIK</sequence>
<dbReference type="InterPro" id="IPR004805">
    <property type="entry name" value="DnaE2/DnaE/PolC"/>
</dbReference>
<dbReference type="GO" id="GO:0006260">
    <property type="term" value="P:DNA replication"/>
    <property type="evidence" value="ECO:0007669"/>
    <property type="project" value="UniProtKB-KW"/>
</dbReference>
<dbReference type="PANTHER" id="PTHR32294:SF0">
    <property type="entry name" value="DNA POLYMERASE III SUBUNIT ALPHA"/>
    <property type="match status" value="1"/>
</dbReference>
<dbReference type="SMART" id="SM00481">
    <property type="entry name" value="POLIIIAc"/>
    <property type="match status" value="1"/>
</dbReference>
<dbReference type="InterPro" id="IPR004013">
    <property type="entry name" value="PHP_dom"/>
</dbReference>
<dbReference type="PANTHER" id="PTHR32294">
    <property type="entry name" value="DNA POLYMERASE III SUBUNIT ALPHA"/>
    <property type="match status" value="1"/>
</dbReference>
<accession>A0A8S5VDD9</accession>
<dbReference type="GO" id="GO:0003887">
    <property type="term" value="F:DNA-directed DNA polymerase activity"/>
    <property type="evidence" value="ECO:0007669"/>
    <property type="project" value="UniProtKB-KW"/>
</dbReference>
<comment type="catalytic activity">
    <reaction evidence="6">
        <text>DNA(n) + a 2'-deoxyribonucleoside 5'-triphosphate = DNA(n+1) + diphosphate</text>
        <dbReference type="Rhea" id="RHEA:22508"/>
        <dbReference type="Rhea" id="RHEA-COMP:17339"/>
        <dbReference type="Rhea" id="RHEA-COMP:17340"/>
        <dbReference type="ChEBI" id="CHEBI:33019"/>
        <dbReference type="ChEBI" id="CHEBI:61560"/>
        <dbReference type="ChEBI" id="CHEBI:173112"/>
        <dbReference type="EC" id="2.7.7.7"/>
    </reaction>
</comment>
<protein>
    <recommendedName>
        <fullName evidence="1">DNA-directed DNA polymerase</fullName>
        <ecNumber evidence="1">2.7.7.7</ecNumber>
    </recommendedName>
</protein>
<dbReference type="Pfam" id="PF07733">
    <property type="entry name" value="DNA_pol3_alpha"/>
    <property type="match status" value="1"/>
</dbReference>
<evidence type="ECO:0000256" key="6">
    <source>
        <dbReference type="ARBA" id="ARBA00049244"/>
    </source>
</evidence>
<keyword evidence="3" id="KW-0548">Nucleotidyltransferase</keyword>
<organism evidence="8">
    <name type="scientific">Siphoviridae sp. ctGa111</name>
    <dbReference type="NCBI Taxonomy" id="2825413"/>
    <lineage>
        <taxon>Viruses</taxon>
        <taxon>Duplodnaviria</taxon>
        <taxon>Heunggongvirae</taxon>
        <taxon>Uroviricota</taxon>
        <taxon>Caudoviricetes</taxon>
    </lineage>
</organism>